<name>A0A2U1SZ26_9MICO</name>
<accession>A0A2U1SZ26</accession>
<reference evidence="3" key="1">
    <citation type="submission" date="2018-04" db="EMBL/GenBank/DDBJ databases">
        <authorList>
            <person name="Liu S."/>
            <person name="Wang Z."/>
            <person name="Li J."/>
        </authorList>
    </citation>
    <scope>NUCLEOTIDE SEQUENCE [LARGE SCALE GENOMIC DNA]</scope>
    <source>
        <strain evidence="3">S1194</strain>
    </source>
</reference>
<dbReference type="Proteomes" id="UP000244978">
    <property type="component" value="Unassembled WGS sequence"/>
</dbReference>
<gene>
    <name evidence="2" type="ORF">DF220_02830</name>
</gene>
<sequence>MCEHQSPTLATMSTFPRPAWFSPTAYDSATTHELMSSGARISYRTGGSGPGPRFLFVHGGRAHSTWWAAEVALFGANTPKWAAMDLSGHGDSEWRDNYPASVWLGELEAVASDLARDDSLILVGHSLGGMLSLLLGARGTVPRIEHIVSVDAVPLDPAYASAQAEPSTSKPFYPTIAEGAEAFSSRSARAGWPSWLAEFVGERSLRPRDGGWVWRHDNSSRTIERPVLTELGALDLSRVTLVSGSRSPYAASLNASGFVQMAGSALTHVRLETGHDVMMEKPAEFHRTLMDAVGR</sequence>
<dbReference type="SUPFAM" id="SSF53474">
    <property type="entry name" value="alpha/beta-Hydrolases"/>
    <property type="match status" value="1"/>
</dbReference>
<proteinExistence type="predicted"/>
<dbReference type="Pfam" id="PF12697">
    <property type="entry name" value="Abhydrolase_6"/>
    <property type="match status" value="1"/>
</dbReference>
<dbReference type="PANTHER" id="PTHR43798">
    <property type="entry name" value="MONOACYLGLYCEROL LIPASE"/>
    <property type="match status" value="1"/>
</dbReference>
<dbReference type="InterPro" id="IPR050266">
    <property type="entry name" value="AB_hydrolase_sf"/>
</dbReference>
<dbReference type="Gene3D" id="3.40.50.1820">
    <property type="entry name" value="alpha/beta hydrolase"/>
    <property type="match status" value="1"/>
</dbReference>
<organism evidence="2 3">
    <name type="scientific">Homoserinimonas hongtaonis</name>
    <dbReference type="NCBI Taxonomy" id="2079791"/>
    <lineage>
        <taxon>Bacteria</taxon>
        <taxon>Bacillati</taxon>
        <taxon>Actinomycetota</taxon>
        <taxon>Actinomycetes</taxon>
        <taxon>Micrococcales</taxon>
        <taxon>Microbacteriaceae</taxon>
        <taxon>Homoserinimonas</taxon>
    </lineage>
</organism>
<dbReference type="GO" id="GO:0016020">
    <property type="term" value="C:membrane"/>
    <property type="evidence" value="ECO:0007669"/>
    <property type="project" value="TreeGrafter"/>
</dbReference>
<dbReference type="GO" id="GO:0003824">
    <property type="term" value="F:catalytic activity"/>
    <property type="evidence" value="ECO:0007669"/>
    <property type="project" value="UniProtKB-ARBA"/>
</dbReference>
<dbReference type="InterPro" id="IPR000073">
    <property type="entry name" value="AB_hydrolase_1"/>
</dbReference>
<dbReference type="EMBL" id="QEEX01000001">
    <property type="protein sequence ID" value="PWB96884.1"/>
    <property type="molecule type" value="Genomic_DNA"/>
</dbReference>
<evidence type="ECO:0000259" key="1">
    <source>
        <dbReference type="Pfam" id="PF12697"/>
    </source>
</evidence>
<protein>
    <recommendedName>
        <fullName evidence="1">AB hydrolase-1 domain-containing protein</fullName>
    </recommendedName>
</protein>
<feature type="domain" description="AB hydrolase-1" evidence="1">
    <location>
        <begin position="54"/>
        <end position="286"/>
    </location>
</feature>
<evidence type="ECO:0000313" key="2">
    <source>
        <dbReference type="EMBL" id="PWB96884.1"/>
    </source>
</evidence>
<dbReference type="AlphaFoldDB" id="A0A2U1SZ26"/>
<dbReference type="InterPro" id="IPR029058">
    <property type="entry name" value="AB_hydrolase_fold"/>
</dbReference>
<comment type="caution">
    <text evidence="2">The sequence shown here is derived from an EMBL/GenBank/DDBJ whole genome shotgun (WGS) entry which is preliminary data.</text>
</comment>
<keyword evidence="3" id="KW-1185">Reference proteome</keyword>
<evidence type="ECO:0000313" key="3">
    <source>
        <dbReference type="Proteomes" id="UP000244978"/>
    </source>
</evidence>
<dbReference type="PANTHER" id="PTHR43798:SF33">
    <property type="entry name" value="HYDROLASE, PUTATIVE (AFU_ORTHOLOGUE AFUA_2G14860)-RELATED"/>
    <property type="match status" value="1"/>
</dbReference>